<evidence type="ECO:0000256" key="2">
    <source>
        <dbReference type="ARBA" id="ARBA00022679"/>
    </source>
</evidence>
<evidence type="ECO:0000313" key="9">
    <source>
        <dbReference type="Proteomes" id="UP000011064"/>
    </source>
</evidence>
<dbReference type="InterPro" id="IPR058658">
    <property type="entry name" value="Mok11-13/Ags1-like_Ig_2"/>
</dbReference>
<dbReference type="STRING" id="658429.L8GCA7"/>
<evidence type="ECO:0000313" key="8">
    <source>
        <dbReference type="EMBL" id="ELR10308.1"/>
    </source>
</evidence>
<name>L8GCA7_PSED2</name>
<keyword evidence="3" id="KW-1133">Transmembrane helix</keyword>
<sequence>MITRFVPGHDARLNSTVPLGHQEGIEISFYFSNEMNCTSVTERITITSKTEDATAASILKRSVKCANVPRQVELDVPGNIPSIWKFSATLTGVGHGVHAITVKDVPMETGTKSTRSTDKFLFRTGAQDNPIAFPRSANYSSSLLQRRDNGTLFISHKAAGADYWRYTLDWTNYNLDSPPRRIPNLFALGSFNGFGADSGVFNTFRLDKDGWWKYDLISEWPGQLQLNQWGINPDGLPDQTAVFGDIDNDQILDRTPPPTLRLSSFDLKDAPAMPYLAYRLSVNDGTLAYTIKPTGNMWFQIVVFVVSTVAPVLTGLLAVWGFMGAFYSVEFNKVGVRVKGMGALVPAFIGKRGKQKSRALIPGSAAASRLSPVPGAVGAAGAAADRRTILIATMEYDIEDWAIKIKIGGLGVMAQLMGKNLGHQDLIWVVPCVGGVEYPEAERAEPMSVTILGSTYEVEVQYHILRSITYVLLDAPVFRKQTKTDPYPARMDDLESAVYYHLEQCIALAITRFPIDLYHINDYHGAAAPLYMLPDCYRPVCQTTHQYL</sequence>
<evidence type="ECO:0000259" key="6">
    <source>
        <dbReference type="Pfam" id="PF26114"/>
    </source>
</evidence>
<organism evidence="8 9">
    <name type="scientific">Pseudogymnoascus destructans (strain ATCC MYA-4855 / 20631-21)</name>
    <name type="common">Bat white-nose syndrome fungus</name>
    <name type="synonym">Geomyces destructans</name>
    <dbReference type="NCBI Taxonomy" id="658429"/>
    <lineage>
        <taxon>Eukaryota</taxon>
        <taxon>Fungi</taxon>
        <taxon>Dikarya</taxon>
        <taxon>Ascomycota</taxon>
        <taxon>Pezizomycotina</taxon>
        <taxon>Leotiomycetes</taxon>
        <taxon>Thelebolales</taxon>
        <taxon>Thelebolaceae</taxon>
        <taxon>Pseudogymnoascus</taxon>
    </lineage>
</organism>
<keyword evidence="1" id="KW-0328">Glycosyltransferase</keyword>
<keyword evidence="3" id="KW-0472">Membrane</keyword>
<dbReference type="InterPro" id="IPR013534">
    <property type="entry name" value="Starch_synth_cat_dom"/>
</dbReference>
<evidence type="ECO:0000259" key="4">
    <source>
        <dbReference type="Pfam" id="PF08323"/>
    </source>
</evidence>
<keyword evidence="3" id="KW-0812">Transmembrane</keyword>
<feature type="domain" description="Mok11-13/Ags1-like Ig-like beta-sandwich" evidence="5">
    <location>
        <begin position="1"/>
        <end position="126"/>
    </location>
</feature>
<dbReference type="InParanoid" id="L8GCA7"/>
<feature type="domain" description="Mok11-13/Ags1-like CBM" evidence="7">
    <location>
        <begin position="180"/>
        <end position="294"/>
    </location>
</feature>
<dbReference type="InterPro" id="IPR058655">
    <property type="entry name" value="Mok11-14/Ags1-like"/>
</dbReference>
<dbReference type="AlphaFoldDB" id="L8GCA7"/>
<dbReference type="EMBL" id="GL573256">
    <property type="protein sequence ID" value="ELR10308.1"/>
    <property type="molecule type" value="Genomic_DNA"/>
</dbReference>
<dbReference type="Pfam" id="PF26111">
    <property type="entry name" value="Ig_Mok13"/>
    <property type="match status" value="1"/>
</dbReference>
<dbReference type="PANTHER" id="PTHR47182:SF2">
    <property type="entry name" value="CELL WALL ALPHA-1,3-GLUCAN SYNTHASE AGS1"/>
    <property type="match status" value="1"/>
</dbReference>
<feature type="domain" description="Starch synthase catalytic" evidence="4">
    <location>
        <begin position="389"/>
        <end position="535"/>
    </location>
</feature>
<dbReference type="Pfam" id="PF26114">
    <property type="entry name" value="Ig_2_Mok13"/>
    <property type="match status" value="1"/>
</dbReference>
<accession>L8GCA7</accession>
<dbReference type="Pfam" id="PF08323">
    <property type="entry name" value="Glyco_transf_5"/>
    <property type="match status" value="1"/>
</dbReference>
<dbReference type="HOGENOM" id="CLU_497063_0_0_1"/>
<dbReference type="Gene3D" id="3.40.50.2000">
    <property type="entry name" value="Glycogen Phosphorylase B"/>
    <property type="match status" value="1"/>
</dbReference>
<dbReference type="Pfam" id="PF26122">
    <property type="entry name" value="CBM_Mok13"/>
    <property type="match status" value="1"/>
</dbReference>
<proteinExistence type="predicted"/>
<protein>
    <submittedName>
        <fullName evidence="8">Uncharacterized protein</fullName>
    </submittedName>
</protein>
<dbReference type="InterPro" id="IPR058657">
    <property type="entry name" value="Mok11-13/Ags1-like_Ig"/>
</dbReference>
<dbReference type="GO" id="GO:0047657">
    <property type="term" value="F:alpha-1,3-glucan synthase activity"/>
    <property type="evidence" value="ECO:0007669"/>
    <property type="project" value="UniProtKB-EC"/>
</dbReference>
<dbReference type="SUPFAM" id="SSF53756">
    <property type="entry name" value="UDP-Glycosyltransferase/glycogen phosphorylase"/>
    <property type="match status" value="1"/>
</dbReference>
<dbReference type="PANTHER" id="PTHR47182">
    <property type="entry name" value="CELL WALL ALPHA-1,3-GLUCAN SYNTHASE AGS1-RELATED"/>
    <property type="match status" value="1"/>
</dbReference>
<gene>
    <name evidence="8" type="ORF">GMDG_04691</name>
</gene>
<dbReference type="Proteomes" id="UP000011064">
    <property type="component" value="Unassembled WGS sequence"/>
</dbReference>
<evidence type="ECO:0000256" key="3">
    <source>
        <dbReference type="SAM" id="Phobius"/>
    </source>
</evidence>
<keyword evidence="9" id="KW-1185">Reference proteome</keyword>
<evidence type="ECO:0000259" key="5">
    <source>
        <dbReference type="Pfam" id="PF26111"/>
    </source>
</evidence>
<feature type="domain" description="Mok11-13/Ags1-like second Ig-like beta-sandwich" evidence="6">
    <location>
        <begin position="128"/>
        <end position="172"/>
    </location>
</feature>
<dbReference type="InterPro" id="IPR058659">
    <property type="entry name" value="Mok11-13/Ags1-like_CBM"/>
</dbReference>
<dbReference type="VEuPathDB" id="FungiDB:GMDG_04691"/>
<evidence type="ECO:0000256" key="1">
    <source>
        <dbReference type="ARBA" id="ARBA00022676"/>
    </source>
</evidence>
<dbReference type="GO" id="GO:0009277">
    <property type="term" value="C:fungal-type cell wall"/>
    <property type="evidence" value="ECO:0007669"/>
    <property type="project" value="TreeGrafter"/>
</dbReference>
<keyword evidence="2" id="KW-0808">Transferase</keyword>
<feature type="transmembrane region" description="Helical" evidence="3">
    <location>
        <begin position="297"/>
        <end position="323"/>
    </location>
</feature>
<reference evidence="9" key="1">
    <citation type="submission" date="2010-09" db="EMBL/GenBank/DDBJ databases">
        <title>The genome sequence of Geomyces destructans 20631-21.</title>
        <authorList>
            <consortium name="The Broad Institute Genome Sequencing Platform"/>
            <person name="Cuomo C.A."/>
            <person name="Blehert D.S."/>
            <person name="Lorch J.M."/>
            <person name="Young S.K."/>
            <person name="Zeng Q."/>
            <person name="Gargeya S."/>
            <person name="Fitzgerald M."/>
            <person name="Haas B."/>
            <person name="Abouelleil A."/>
            <person name="Alvarado L."/>
            <person name="Arachchi H.M."/>
            <person name="Berlin A."/>
            <person name="Brown A."/>
            <person name="Chapman S.B."/>
            <person name="Chen Z."/>
            <person name="Dunbar C."/>
            <person name="Freedman E."/>
            <person name="Gearin G."/>
            <person name="Gellesch M."/>
            <person name="Goldberg J."/>
            <person name="Griggs A."/>
            <person name="Gujja S."/>
            <person name="Heiman D."/>
            <person name="Howarth C."/>
            <person name="Larson L."/>
            <person name="Lui A."/>
            <person name="MacDonald P.J.P."/>
            <person name="Montmayeur A."/>
            <person name="Murphy C."/>
            <person name="Neiman D."/>
            <person name="Pearson M."/>
            <person name="Priest M."/>
            <person name="Roberts A."/>
            <person name="Saif S."/>
            <person name="Shea T."/>
            <person name="Shenoy N."/>
            <person name="Sisk P."/>
            <person name="Stolte C."/>
            <person name="Sykes S."/>
            <person name="Wortman J."/>
            <person name="Nusbaum C."/>
            <person name="Birren B."/>
        </authorList>
    </citation>
    <scope>NUCLEOTIDE SEQUENCE [LARGE SCALE GENOMIC DNA]</scope>
    <source>
        <strain evidence="9">ATCC MYA-4855 / 20631-21</strain>
    </source>
</reference>
<dbReference type="GO" id="GO:0070600">
    <property type="term" value="P:fungal-type cell wall (1-&gt;3)-alpha-glucan biosynthetic process"/>
    <property type="evidence" value="ECO:0007669"/>
    <property type="project" value="TreeGrafter"/>
</dbReference>
<evidence type="ECO:0000259" key="7">
    <source>
        <dbReference type="Pfam" id="PF26122"/>
    </source>
</evidence>